<evidence type="ECO:0000256" key="4">
    <source>
        <dbReference type="ARBA" id="ARBA00022968"/>
    </source>
</evidence>
<feature type="compositionally biased region" description="Polar residues" evidence="8">
    <location>
        <begin position="207"/>
        <end position="217"/>
    </location>
</feature>
<evidence type="ECO:0000256" key="5">
    <source>
        <dbReference type="ARBA" id="ARBA00022989"/>
    </source>
</evidence>
<evidence type="ECO:0000259" key="10">
    <source>
        <dbReference type="Pfam" id="PF14416"/>
    </source>
</evidence>
<keyword evidence="5" id="KW-1133">Transmembrane helix</keyword>
<feature type="domain" description="Trichome birefringence-like N-terminal" evidence="10">
    <location>
        <begin position="244"/>
        <end position="296"/>
    </location>
</feature>
<dbReference type="PANTHER" id="PTHR32285">
    <property type="entry name" value="PROTEIN TRICHOME BIREFRINGENCE-LIKE 9-RELATED"/>
    <property type="match status" value="1"/>
</dbReference>
<evidence type="ECO:0000256" key="6">
    <source>
        <dbReference type="ARBA" id="ARBA00023034"/>
    </source>
</evidence>
<evidence type="ECO:0000256" key="8">
    <source>
        <dbReference type="SAM" id="MobiDB-lite"/>
    </source>
</evidence>
<evidence type="ECO:0000256" key="1">
    <source>
        <dbReference type="ARBA" id="ARBA00004323"/>
    </source>
</evidence>
<dbReference type="PROSITE" id="PS51257">
    <property type="entry name" value="PROKAR_LIPOPROTEIN"/>
    <property type="match status" value="1"/>
</dbReference>
<organism evidence="11 12">
    <name type="scientific">Platanthera zijinensis</name>
    <dbReference type="NCBI Taxonomy" id="2320716"/>
    <lineage>
        <taxon>Eukaryota</taxon>
        <taxon>Viridiplantae</taxon>
        <taxon>Streptophyta</taxon>
        <taxon>Embryophyta</taxon>
        <taxon>Tracheophyta</taxon>
        <taxon>Spermatophyta</taxon>
        <taxon>Magnoliopsida</taxon>
        <taxon>Liliopsida</taxon>
        <taxon>Asparagales</taxon>
        <taxon>Orchidaceae</taxon>
        <taxon>Orchidoideae</taxon>
        <taxon>Orchideae</taxon>
        <taxon>Orchidinae</taxon>
        <taxon>Platanthera</taxon>
    </lineage>
</organism>
<comment type="subcellular location">
    <subcellularLocation>
        <location evidence="1">Golgi apparatus membrane</location>
        <topology evidence="1">Single-pass type II membrane protein</topology>
    </subcellularLocation>
</comment>
<name>A0AAP0GAS5_9ASPA</name>
<evidence type="ECO:0000256" key="7">
    <source>
        <dbReference type="ARBA" id="ARBA00023136"/>
    </source>
</evidence>
<keyword evidence="12" id="KW-1185">Reference proteome</keyword>
<dbReference type="Proteomes" id="UP001418222">
    <property type="component" value="Unassembled WGS sequence"/>
</dbReference>
<dbReference type="GO" id="GO:0000139">
    <property type="term" value="C:Golgi membrane"/>
    <property type="evidence" value="ECO:0007669"/>
    <property type="project" value="UniProtKB-SubCell"/>
</dbReference>
<dbReference type="AlphaFoldDB" id="A0AAP0GAS5"/>
<feature type="domain" description="Trichome birefringence-like C-terminal" evidence="9">
    <location>
        <begin position="297"/>
        <end position="582"/>
    </location>
</feature>
<feature type="region of interest" description="Disordered" evidence="8">
    <location>
        <begin position="93"/>
        <end position="131"/>
    </location>
</feature>
<dbReference type="InterPro" id="IPR025846">
    <property type="entry name" value="TBL_N"/>
</dbReference>
<evidence type="ECO:0000313" key="12">
    <source>
        <dbReference type="Proteomes" id="UP001418222"/>
    </source>
</evidence>
<comment type="similarity">
    <text evidence="2">Belongs to the PC-esterase family. TBL subfamily.</text>
</comment>
<dbReference type="InterPro" id="IPR026057">
    <property type="entry name" value="TBL_C"/>
</dbReference>
<evidence type="ECO:0000259" key="9">
    <source>
        <dbReference type="Pfam" id="PF13839"/>
    </source>
</evidence>
<gene>
    <name evidence="11" type="ORF">KSP39_PZI006265</name>
</gene>
<feature type="region of interest" description="Disordered" evidence="8">
    <location>
        <begin position="67"/>
        <end position="86"/>
    </location>
</feature>
<evidence type="ECO:0000313" key="11">
    <source>
        <dbReference type="EMBL" id="KAK8948634.1"/>
    </source>
</evidence>
<feature type="region of interest" description="Disordered" evidence="8">
    <location>
        <begin position="183"/>
        <end position="234"/>
    </location>
</feature>
<feature type="compositionally biased region" description="Polar residues" evidence="8">
    <location>
        <begin position="183"/>
        <end position="195"/>
    </location>
</feature>
<evidence type="ECO:0000256" key="2">
    <source>
        <dbReference type="ARBA" id="ARBA00007727"/>
    </source>
</evidence>
<dbReference type="GO" id="GO:1990538">
    <property type="term" value="F:xylan O-acetyltransferase activity"/>
    <property type="evidence" value="ECO:0007669"/>
    <property type="project" value="UniProtKB-ARBA"/>
</dbReference>
<protein>
    <recommendedName>
        <fullName evidence="13">Trichome birefringence-like N-terminal domain-containing protein</fullName>
    </recommendedName>
</protein>
<keyword evidence="4" id="KW-0735">Signal-anchor</keyword>
<sequence>MKTRWTKLFAYGFMLAFVGCTAFLALNPSGSGSSSSNSLFTSSSFSASISPYRSRFNNLISHYFPNSTSSSIEEKPSHGKESESGRAGVFPALAPTISGSVKNQTKEKPSSKKGGSLENNSTNDGTVPQKNGDFLIVENRTSIQIPAKNSTESGLSVEKKGIDKTNIKRNETAFKGNEVTSNIENETTTVSQKKATSAPAVPRAELKNQTTAGSPNNLKAEKVHAGGSNGTSKETEDLVKGMVDCDIFHGKWVYDDSYPLYSEGSCPHIDEPFDCFLNGRPDRAYQKLRWQPDGCKIPRFNAIDLLQRLKGKRLAFVGDSLNRNMWESLVCVLWNSVKDKKKVVEAFGRHEFRTEGSYSFLFKDYNCSIQFYRSPFLVQEWEMPDSDGRKKETLRLDIIERSSSGYKDADIIVFNTGHWWTHEKTSKGRDYYQEGNRVYSELNVVEAFHKALHTWALWVDANVDHKKTLVVFRGYSASHFRGGQWNSGGACDRETEPIRNESFLSPYPPKMGVLETVLNGMKTPVSYLNITRMTDFRKDAHPSVYRKQNLTDEERREPERFQDCSHWCLPGVPDSWNELLYAQILIKQKRTPNW</sequence>
<keyword evidence="7" id="KW-0472">Membrane</keyword>
<comment type="caution">
    <text evidence="11">The sequence shown here is derived from an EMBL/GenBank/DDBJ whole genome shotgun (WGS) entry which is preliminary data.</text>
</comment>
<evidence type="ECO:0000256" key="3">
    <source>
        <dbReference type="ARBA" id="ARBA00022692"/>
    </source>
</evidence>
<proteinExistence type="inferred from homology"/>
<dbReference type="InterPro" id="IPR029962">
    <property type="entry name" value="TBL"/>
</dbReference>
<reference evidence="11 12" key="1">
    <citation type="journal article" date="2022" name="Nat. Plants">
        <title>Genomes of leafy and leafless Platanthera orchids illuminate the evolution of mycoheterotrophy.</title>
        <authorList>
            <person name="Li M.H."/>
            <person name="Liu K.W."/>
            <person name="Li Z."/>
            <person name="Lu H.C."/>
            <person name="Ye Q.L."/>
            <person name="Zhang D."/>
            <person name="Wang J.Y."/>
            <person name="Li Y.F."/>
            <person name="Zhong Z.M."/>
            <person name="Liu X."/>
            <person name="Yu X."/>
            <person name="Liu D.K."/>
            <person name="Tu X.D."/>
            <person name="Liu B."/>
            <person name="Hao Y."/>
            <person name="Liao X.Y."/>
            <person name="Jiang Y.T."/>
            <person name="Sun W.H."/>
            <person name="Chen J."/>
            <person name="Chen Y.Q."/>
            <person name="Ai Y."/>
            <person name="Zhai J.W."/>
            <person name="Wu S.S."/>
            <person name="Zhou Z."/>
            <person name="Hsiao Y.Y."/>
            <person name="Wu W.L."/>
            <person name="Chen Y.Y."/>
            <person name="Lin Y.F."/>
            <person name="Hsu J.L."/>
            <person name="Li C.Y."/>
            <person name="Wang Z.W."/>
            <person name="Zhao X."/>
            <person name="Zhong W.Y."/>
            <person name="Ma X.K."/>
            <person name="Ma L."/>
            <person name="Huang J."/>
            <person name="Chen G.Z."/>
            <person name="Huang M.Z."/>
            <person name="Huang L."/>
            <person name="Peng D.H."/>
            <person name="Luo Y.B."/>
            <person name="Zou S.Q."/>
            <person name="Chen S.P."/>
            <person name="Lan S."/>
            <person name="Tsai W.C."/>
            <person name="Van de Peer Y."/>
            <person name="Liu Z.J."/>
        </authorList>
    </citation>
    <scope>NUCLEOTIDE SEQUENCE [LARGE SCALE GENOMIC DNA]</scope>
    <source>
        <strain evidence="11">Lor287</strain>
    </source>
</reference>
<dbReference type="PANTHER" id="PTHR32285:SF22">
    <property type="entry name" value="PROTEIN TRICHOME BIREFRINGENCE"/>
    <property type="match status" value="1"/>
</dbReference>
<evidence type="ECO:0008006" key="13">
    <source>
        <dbReference type="Google" id="ProtNLM"/>
    </source>
</evidence>
<feature type="compositionally biased region" description="Polar residues" evidence="8">
    <location>
        <begin position="117"/>
        <end position="129"/>
    </location>
</feature>
<dbReference type="Pfam" id="PF14416">
    <property type="entry name" value="PMR5N"/>
    <property type="match status" value="1"/>
</dbReference>
<keyword evidence="3" id="KW-0812">Transmembrane</keyword>
<accession>A0AAP0GAS5</accession>
<dbReference type="EMBL" id="JBBWWQ010000004">
    <property type="protein sequence ID" value="KAK8948634.1"/>
    <property type="molecule type" value="Genomic_DNA"/>
</dbReference>
<dbReference type="Pfam" id="PF13839">
    <property type="entry name" value="PC-Esterase"/>
    <property type="match status" value="1"/>
</dbReference>
<feature type="compositionally biased region" description="Basic and acidic residues" evidence="8">
    <location>
        <begin position="72"/>
        <end position="84"/>
    </location>
</feature>
<keyword evidence="6" id="KW-0333">Golgi apparatus</keyword>